<gene>
    <name evidence="1" type="ORF">MENT_LOCUS39260</name>
</gene>
<sequence length="42" mass="4899">MHRLRPIQILASEPSVIKHIDLLEKKLQTTSSFTKPFPHRTC</sequence>
<reference evidence="1 2" key="1">
    <citation type="submission" date="2020-08" db="EMBL/GenBank/DDBJ databases">
        <authorList>
            <person name="Koutsovoulos G."/>
            <person name="Danchin GJ E."/>
        </authorList>
    </citation>
    <scope>NUCLEOTIDE SEQUENCE [LARGE SCALE GENOMIC DNA]</scope>
</reference>
<evidence type="ECO:0000313" key="2">
    <source>
        <dbReference type="Proteomes" id="UP000580250"/>
    </source>
</evidence>
<dbReference type="Proteomes" id="UP000580250">
    <property type="component" value="Unassembled WGS sequence"/>
</dbReference>
<dbReference type="EMBL" id="CAJEWN010000602">
    <property type="protein sequence ID" value="CAD2186739.1"/>
    <property type="molecule type" value="Genomic_DNA"/>
</dbReference>
<proteinExistence type="predicted"/>
<comment type="caution">
    <text evidence="1">The sequence shown here is derived from an EMBL/GenBank/DDBJ whole genome shotgun (WGS) entry which is preliminary data.</text>
</comment>
<protein>
    <submittedName>
        <fullName evidence="1">Uncharacterized protein</fullName>
    </submittedName>
</protein>
<name>A0A6V7WIA7_MELEN</name>
<organism evidence="1 2">
    <name type="scientific">Meloidogyne enterolobii</name>
    <name type="common">Root-knot nematode worm</name>
    <name type="synonym">Meloidogyne mayaguensis</name>
    <dbReference type="NCBI Taxonomy" id="390850"/>
    <lineage>
        <taxon>Eukaryota</taxon>
        <taxon>Metazoa</taxon>
        <taxon>Ecdysozoa</taxon>
        <taxon>Nematoda</taxon>
        <taxon>Chromadorea</taxon>
        <taxon>Rhabditida</taxon>
        <taxon>Tylenchina</taxon>
        <taxon>Tylenchomorpha</taxon>
        <taxon>Tylenchoidea</taxon>
        <taxon>Meloidogynidae</taxon>
        <taxon>Meloidogyninae</taxon>
        <taxon>Meloidogyne</taxon>
    </lineage>
</organism>
<dbReference type="AlphaFoldDB" id="A0A6V7WIA7"/>
<accession>A0A6V7WIA7</accession>
<evidence type="ECO:0000313" key="1">
    <source>
        <dbReference type="EMBL" id="CAD2186739.1"/>
    </source>
</evidence>